<dbReference type="Pfam" id="PF04082">
    <property type="entry name" value="Fungal_trans"/>
    <property type="match status" value="1"/>
</dbReference>
<dbReference type="GeneID" id="62208861"/>
<evidence type="ECO:0000259" key="8">
    <source>
        <dbReference type="PROSITE" id="PS50048"/>
    </source>
</evidence>
<evidence type="ECO:0000256" key="6">
    <source>
        <dbReference type="ARBA" id="ARBA00023242"/>
    </source>
</evidence>
<gene>
    <name evidence="9" type="ORF">GT037_010636</name>
</gene>
<keyword evidence="5" id="KW-0804">Transcription</keyword>
<dbReference type="PANTHER" id="PTHR47540">
    <property type="entry name" value="THIAMINE REPRESSIBLE GENES REGULATORY PROTEIN THI5"/>
    <property type="match status" value="1"/>
</dbReference>
<comment type="caution">
    <text evidence="9">The sequence shown here is derived from an EMBL/GenBank/DDBJ whole genome shotgun (WGS) entry which is preliminary data.</text>
</comment>
<reference evidence="9" key="2">
    <citation type="submission" date="2020-08" db="EMBL/GenBank/DDBJ databases">
        <title>Draft Genome Sequence of Cumin Blight Pathogen Alternaria burnsii.</title>
        <authorList>
            <person name="Feng Z."/>
        </authorList>
    </citation>
    <scope>NUCLEOTIDE SEQUENCE</scope>
    <source>
        <strain evidence="9">CBS107.38</strain>
    </source>
</reference>
<name>A0A8H7AY41_9PLEO</name>
<dbReference type="GO" id="GO:0045944">
    <property type="term" value="P:positive regulation of transcription by RNA polymerase II"/>
    <property type="evidence" value="ECO:0007669"/>
    <property type="project" value="TreeGrafter"/>
</dbReference>
<dbReference type="GO" id="GO:0008270">
    <property type="term" value="F:zinc ion binding"/>
    <property type="evidence" value="ECO:0007669"/>
    <property type="project" value="InterPro"/>
</dbReference>
<keyword evidence="6" id="KW-0539">Nucleus</keyword>
<accession>A0A8H7AY41</accession>
<evidence type="ECO:0000256" key="5">
    <source>
        <dbReference type="ARBA" id="ARBA00023163"/>
    </source>
</evidence>
<dbReference type="InterPro" id="IPR036864">
    <property type="entry name" value="Zn2-C6_fun-type_DNA-bd_sf"/>
</dbReference>
<dbReference type="SMART" id="SM00906">
    <property type="entry name" value="Fungal_trans"/>
    <property type="match status" value="1"/>
</dbReference>
<evidence type="ECO:0000313" key="9">
    <source>
        <dbReference type="EMBL" id="KAF7671311.1"/>
    </source>
</evidence>
<evidence type="ECO:0000256" key="7">
    <source>
        <dbReference type="SAM" id="MobiDB-lite"/>
    </source>
</evidence>
<feature type="compositionally biased region" description="Low complexity" evidence="7">
    <location>
        <begin position="278"/>
        <end position="289"/>
    </location>
</feature>
<dbReference type="PROSITE" id="PS50048">
    <property type="entry name" value="ZN2_CY6_FUNGAL_2"/>
    <property type="match status" value="1"/>
</dbReference>
<evidence type="ECO:0000256" key="4">
    <source>
        <dbReference type="ARBA" id="ARBA00023125"/>
    </source>
</evidence>
<dbReference type="InterPro" id="IPR051711">
    <property type="entry name" value="Stress_Response_Reg"/>
</dbReference>
<dbReference type="CDD" id="cd12148">
    <property type="entry name" value="fungal_TF_MHR"/>
    <property type="match status" value="1"/>
</dbReference>
<keyword evidence="3" id="KW-0805">Transcription regulation</keyword>
<feature type="region of interest" description="Disordered" evidence="7">
    <location>
        <begin position="96"/>
        <end position="131"/>
    </location>
</feature>
<evidence type="ECO:0000256" key="3">
    <source>
        <dbReference type="ARBA" id="ARBA00023015"/>
    </source>
</evidence>
<keyword evidence="2" id="KW-0479">Metal-binding</keyword>
<evidence type="ECO:0000256" key="1">
    <source>
        <dbReference type="ARBA" id="ARBA00004123"/>
    </source>
</evidence>
<keyword evidence="10" id="KW-1185">Reference proteome</keyword>
<proteinExistence type="predicted"/>
<dbReference type="GO" id="GO:0006351">
    <property type="term" value="P:DNA-templated transcription"/>
    <property type="evidence" value="ECO:0007669"/>
    <property type="project" value="InterPro"/>
</dbReference>
<evidence type="ECO:0000256" key="2">
    <source>
        <dbReference type="ARBA" id="ARBA00022723"/>
    </source>
</evidence>
<dbReference type="Pfam" id="PF00172">
    <property type="entry name" value="Zn_clus"/>
    <property type="match status" value="1"/>
</dbReference>
<dbReference type="GO" id="GO:0000981">
    <property type="term" value="F:DNA-binding transcription factor activity, RNA polymerase II-specific"/>
    <property type="evidence" value="ECO:0007669"/>
    <property type="project" value="InterPro"/>
</dbReference>
<keyword evidence="4" id="KW-0238">DNA-binding</keyword>
<protein>
    <recommendedName>
        <fullName evidence="8">Zn(2)-C6 fungal-type domain-containing protein</fullName>
    </recommendedName>
</protein>
<dbReference type="PANTHER" id="PTHR47540:SF6">
    <property type="entry name" value="ZN(II)2CYS6 TRANSCRIPTION FACTOR (EUROFUNG)"/>
    <property type="match status" value="1"/>
</dbReference>
<dbReference type="SUPFAM" id="SSF57701">
    <property type="entry name" value="Zn2/Cys6 DNA-binding domain"/>
    <property type="match status" value="1"/>
</dbReference>
<dbReference type="GO" id="GO:0043565">
    <property type="term" value="F:sequence-specific DNA binding"/>
    <property type="evidence" value="ECO:0007669"/>
    <property type="project" value="TreeGrafter"/>
</dbReference>
<dbReference type="AlphaFoldDB" id="A0A8H7AY41"/>
<organism evidence="9 10">
    <name type="scientific">Alternaria burnsii</name>
    <dbReference type="NCBI Taxonomy" id="1187904"/>
    <lineage>
        <taxon>Eukaryota</taxon>
        <taxon>Fungi</taxon>
        <taxon>Dikarya</taxon>
        <taxon>Ascomycota</taxon>
        <taxon>Pezizomycotina</taxon>
        <taxon>Dothideomycetes</taxon>
        <taxon>Pleosporomycetidae</taxon>
        <taxon>Pleosporales</taxon>
        <taxon>Pleosporineae</taxon>
        <taxon>Pleosporaceae</taxon>
        <taxon>Alternaria</taxon>
        <taxon>Alternaria sect. Alternaria</taxon>
    </lineage>
</organism>
<dbReference type="InterPro" id="IPR007219">
    <property type="entry name" value="XnlR_reg_dom"/>
</dbReference>
<dbReference type="EMBL" id="JAAABM010000023">
    <property type="protein sequence ID" value="KAF7671311.1"/>
    <property type="molecule type" value="Genomic_DNA"/>
</dbReference>
<dbReference type="InterPro" id="IPR045518">
    <property type="entry name" value="2EXR"/>
</dbReference>
<dbReference type="CDD" id="cd00067">
    <property type="entry name" value="GAL4"/>
    <property type="match status" value="1"/>
</dbReference>
<feature type="compositionally biased region" description="Pro residues" evidence="7">
    <location>
        <begin position="96"/>
        <end position="105"/>
    </location>
</feature>
<reference evidence="9" key="1">
    <citation type="submission" date="2020-01" db="EMBL/GenBank/DDBJ databases">
        <authorList>
            <person name="Feng Z.H.Z."/>
        </authorList>
    </citation>
    <scope>NUCLEOTIDE SEQUENCE</scope>
    <source>
        <strain evidence="9">CBS107.38</strain>
    </source>
</reference>
<dbReference type="Proteomes" id="UP000596902">
    <property type="component" value="Unassembled WGS sequence"/>
</dbReference>
<evidence type="ECO:0000313" key="10">
    <source>
        <dbReference type="Proteomes" id="UP000596902"/>
    </source>
</evidence>
<dbReference type="GO" id="GO:0005634">
    <property type="term" value="C:nucleus"/>
    <property type="evidence" value="ECO:0007669"/>
    <property type="project" value="UniProtKB-SubCell"/>
</dbReference>
<comment type="subcellular location">
    <subcellularLocation>
        <location evidence="1">Nucleus</location>
    </subcellularLocation>
</comment>
<dbReference type="InterPro" id="IPR001138">
    <property type="entry name" value="Zn2Cys6_DnaBD"/>
</dbReference>
<dbReference type="Pfam" id="PF20150">
    <property type="entry name" value="2EXR"/>
    <property type="match status" value="1"/>
</dbReference>
<dbReference type="SMART" id="SM00066">
    <property type="entry name" value="GAL4"/>
    <property type="match status" value="1"/>
</dbReference>
<dbReference type="RefSeq" id="XP_038781687.1">
    <property type="nucleotide sequence ID" value="XM_038935683.1"/>
</dbReference>
<feature type="region of interest" description="Disordered" evidence="7">
    <location>
        <begin position="273"/>
        <end position="298"/>
    </location>
</feature>
<sequence>MSTFHPFPLLPLELQRQIWRCTAEPRTVEVRIERRGPTKNRLLISSTPVPGPLQCCRVARDELQRLYQRAFFDIGTQQDTKPRKYTYWNGFGFEIPPSPSPPPNLSSPELRVNRHHQSNPEPTAINTRPFDPHEERRLSGVYLIEKLDVTGIDGPSIERRYVWLNFDIDMVDIGTFRLENLEPIALNIRRLKFKRENSDESWYHFESRRLVNFKNVEEIHVVCEDGFWNWGDATNEHFWPFAADNIVFFDPFSGQVARADELTWGKLENFIPSEGEHSSMPPTSSPTQPLRASSVQKRGSKPVACQRCHSRKVKCSGGHPCSNCRDTAETTPCVYPARDRQIKLSEHHLNELLKDYERLKDLERLRSGPSGSAQAAVPVEEALESNTAVNEAVRNPLLEDRPWFHAVSSEHVPIHVGEAADAAFATRFRQTLAVGNTKHLPRMDHVQDDYLMLPSQAPFSWPSPARARFLVKVALSTVCQYYHIVRKSQVTRILEDAIKNNGNGNRVVICKLLALFALGEVYSAKHASMDAAFPGLAYFAQARRMISIPAERPQMDTIEVTLLLVLYSFTVNRRHSAYIFASSACRLGLIMGMNMNIPEHQCPDRLAREHRVRLWWSAYALDRSCASKLGLPVSVADEDIMVDFPSSDGLDAAEEGDFGDTDYSLNSIKLAKLAARLTRAIYSRRNHHDSFSKRVQAMLKDLTRWMDDLPVKFHLKDNDTSAPIHIVYIHLRFNQCCILATRPILLHVLRSHKQSWSNPTIDPKRNLPEGALALAETCIQCARHSYRILTEAWIHGSLATLDYFDTQYLFSATTVLAISSLLQSPRSQADGDDFNNAVELLRQLAQSGNYGAKEFVKHMDAIEQSMQLVADTSFALSRPQQTSVASAEQLLPPSSDAMTAGMALADPSLRYFLSESDLDLQAFSNPAFDELQTPYWWADGWGVGGDI</sequence>
<dbReference type="PROSITE" id="PS00463">
    <property type="entry name" value="ZN2_CY6_FUNGAL_1"/>
    <property type="match status" value="1"/>
</dbReference>
<dbReference type="Gene3D" id="4.10.240.10">
    <property type="entry name" value="Zn(2)-C6 fungal-type DNA-binding domain"/>
    <property type="match status" value="1"/>
</dbReference>
<feature type="domain" description="Zn(2)-C6 fungal-type" evidence="8">
    <location>
        <begin position="304"/>
        <end position="335"/>
    </location>
</feature>